<dbReference type="InterPro" id="IPR036864">
    <property type="entry name" value="Zn2-C6_fun-type_DNA-bd_sf"/>
</dbReference>
<feature type="compositionally biased region" description="Basic and acidic residues" evidence="8">
    <location>
        <begin position="253"/>
        <end position="262"/>
    </location>
</feature>
<feature type="compositionally biased region" description="Basic and acidic residues" evidence="8">
    <location>
        <begin position="162"/>
        <end position="185"/>
    </location>
</feature>
<feature type="compositionally biased region" description="Basic residues" evidence="8">
    <location>
        <begin position="830"/>
        <end position="840"/>
    </location>
</feature>
<dbReference type="CDD" id="cd12148">
    <property type="entry name" value="fungal_TF_MHR"/>
    <property type="match status" value="1"/>
</dbReference>
<accession>A0A3A2ZFU8</accession>
<feature type="region of interest" description="Disordered" evidence="8">
    <location>
        <begin position="247"/>
        <end position="274"/>
    </location>
</feature>
<evidence type="ECO:0000256" key="5">
    <source>
        <dbReference type="ARBA" id="ARBA00023125"/>
    </source>
</evidence>
<sequence length="1037" mass="115985">MLNPASPISPTSIGRKRSYPTPDLPSVQPDPPAQSQQPTRDRPTNPSVSAASSSSFRNVSACNRCRLRKNRCDQRLPRCQSCEKAGVRCVGYDPITKREIPRSYVYFLESRVAYLEKLLDDNNIDYKGAVAFDEEEAVRVETGQEPAHAQTTGSEGSTNDPENDKVPPSKKEKSVVSQKLDRKTDSAQNSDRGTDNEKEDSWRINNLVSNIGMVSVQGTSDPRYLGSTSGISFARVVFAAIKSSVNGNASERGPMRPTERLPHSATGTGGSTMRDSFFGLQTRPSMKCAPFPDRELGEKLATLYFEHANPQVPILHRDDFMALLDRTYSMPEKDRSPRSLYTLNIVFAIGAGIIFQEKTPEGDKKDKREGSPSQSASKRPRLSSHQSQPEEYHASAIVHLESFLDSSSSGEGGGLEELQAVLLLASFALLRPVAPGLWYIVGVAMRLAVDLGLHYEDGAGLNYPETVDGPPVKGENKPRPRVDTRERGRREWVRDLRRRLWWCVYSFDRLVGCCVGRPFGISDQAISTQFPSVVEDKYITKAGIVTPPEGAPSYKHAGFHYFKLRLLQSEIQDVLQYQQARFAKQRSVPYTGQPLTRSELCSPYLQGFDSFRSWRKDVHRRLAEWQRSAPTRQDTGVRFPVELLELNYWQAVIMLYQQSLTVPAELAGELTPAEDVSSPSFSNIEEADDEHDIYLNVAEAGQKVIRIYRQLHRVRLVNYTFLATHHIFMAGISFLYAIWHSHVVRSRLQTLDEVDFTVLAATSVLGDLVHLCPPAEACRDAFERMSKATVQMCLSTTGFGSQVDLSRPPVRSITPQQVAASRRQYDQQRQSRRQTQRRQSRPMPRFDMNLGDLFDDDGSNPERSAERRRMQQPYPVRSEYPEQSSPSLVSDGSRPYMQGTSPMEFYKYENTVSPQQQHQYYYGNSPQHSTSPGSAVTSASQHLHTVKQENPPGFSLDFLDFDSTGAEGTVPMDTEGNVDYGVLNMPSLGHGAGHSVGIDLGFGISMDFQHDWSENPNYDMLEGYFFGGSGPGPSGEE</sequence>
<feature type="compositionally biased region" description="Polar residues" evidence="8">
    <location>
        <begin position="371"/>
        <end position="387"/>
    </location>
</feature>
<comment type="caution">
    <text evidence="10">The sequence shown here is derived from an EMBL/GenBank/DDBJ whole genome shotgun (WGS) entry which is preliminary data.</text>
</comment>
<gene>
    <name evidence="10" type="ORF">PHISCL_07445</name>
</gene>
<feature type="region of interest" description="Disordered" evidence="8">
    <location>
        <begin position="358"/>
        <end position="391"/>
    </location>
</feature>
<keyword evidence="2" id="KW-0479">Metal-binding</keyword>
<dbReference type="Pfam" id="PF00172">
    <property type="entry name" value="Zn_clus"/>
    <property type="match status" value="1"/>
</dbReference>
<dbReference type="CDD" id="cd00067">
    <property type="entry name" value="GAL4"/>
    <property type="match status" value="1"/>
</dbReference>
<keyword evidence="3" id="KW-0862">Zinc</keyword>
<reference evidence="11" key="1">
    <citation type="submission" date="2017-02" db="EMBL/GenBank/DDBJ databases">
        <authorList>
            <person name="Tafer H."/>
            <person name="Lopandic K."/>
        </authorList>
    </citation>
    <scope>NUCLEOTIDE SEQUENCE [LARGE SCALE GENOMIC DNA]</scope>
    <source>
        <strain evidence="11">CBS 366.77</strain>
    </source>
</reference>
<dbReference type="InterPro" id="IPR052202">
    <property type="entry name" value="Yeast_MetPath_Reg"/>
</dbReference>
<organism evidence="10 11">
    <name type="scientific">Aspergillus sclerotialis</name>
    <dbReference type="NCBI Taxonomy" id="2070753"/>
    <lineage>
        <taxon>Eukaryota</taxon>
        <taxon>Fungi</taxon>
        <taxon>Dikarya</taxon>
        <taxon>Ascomycota</taxon>
        <taxon>Pezizomycotina</taxon>
        <taxon>Eurotiomycetes</taxon>
        <taxon>Eurotiomycetidae</taxon>
        <taxon>Eurotiales</taxon>
        <taxon>Aspergillaceae</taxon>
        <taxon>Aspergillus</taxon>
        <taxon>Aspergillus subgen. Polypaecilum</taxon>
    </lineage>
</organism>
<evidence type="ECO:0000313" key="11">
    <source>
        <dbReference type="Proteomes" id="UP000266188"/>
    </source>
</evidence>
<feature type="compositionally biased region" description="Polar residues" evidence="8">
    <location>
        <begin position="149"/>
        <end position="160"/>
    </location>
</feature>
<name>A0A3A2ZFU8_9EURO</name>
<dbReference type="PANTHER" id="PTHR47782">
    <property type="entry name" value="ZN(II)2CYS6 TRANSCRIPTION FACTOR (EUROFUNG)-RELATED"/>
    <property type="match status" value="1"/>
</dbReference>
<protein>
    <submittedName>
        <fullName evidence="10">Transcription factor</fullName>
    </submittedName>
</protein>
<dbReference type="InterPro" id="IPR007219">
    <property type="entry name" value="XnlR_reg_dom"/>
</dbReference>
<feature type="region of interest" description="Disordered" evidence="8">
    <location>
        <begin position="802"/>
        <end position="898"/>
    </location>
</feature>
<dbReference type="Pfam" id="PF04082">
    <property type="entry name" value="Fungal_trans"/>
    <property type="match status" value="1"/>
</dbReference>
<dbReference type="Gene3D" id="4.10.240.10">
    <property type="entry name" value="Zn(2)-C6 fungal-type DNA-binding domain"/>
    <property type="match status" value="1"/>
</dbReference>
<evidence type="ECO:0000256" key="3">
    <source>
        <dbReference type="ARBA" id="ARBA00022833"/>
    </source>
</evidence>
<dbReference type="CDD" id="cd14723">
    <property type="entry name" value="ZIP_Ppr1"/>
    <property type="match status" value="1"/>
</dbReference>
<evidence type="ECO:0000256" key="7">
    <source>
        <dbReference type="ARBA" id="ARBA00023242"/>
    </source>
</evidence>
<evidence type="ECO:0000256" key="4">
    <source>
        <dbReference type="ARBA" id="ARBA00023015"/>
    </source>
</evidence>
<dbReference type="AlphaFoldDB" id="A0A3A2ZFU8"/>
<dbReference type="OrthoDB" id="5373550at2759"/>
<dbReference type="GO" id="GO:0045944">
    <property type="term" value="P:positive regulation of transcription by RNA polymerase II"/>
    <property type="evidence" value="ECO:0007669"/>
    <property type="project" value="TreeGrafter"/>
</dbReference>
<keyword evidence="11" id="KW-1185">Reference proteome</keyword>
<keyword evidence="7" id="KW-0539">Nucleus</keyword>
<feature type="domain" description="Zn(2)-C6 fungal-type" evidence="9">
    <location>
        <begin position="61"/>
        <end position="90"/>
    </location>
</feature>
<feature type="compositionally biased region" description="Basic and acidic residues" evidence="8">
    <location>
        <begin position="358"/>
        <end position="370"/>
    </location>
</feature>
<dbReference type="GO" id="GO:0000981">
    <property type="term" value="F:DNA-binding transcription factor activity, RNA polymerase II-specific"/>
    <property type="evidence" value="ECO:0007669"/>
    <property type="project" value="InterPro"/>
</dbReference>
<dbReference type="STRING" id="2070753.A0A3A2ZFU8"/>
<feature type="region of interest" description="Disordered" evidence="8">
    <location>
        <begin position="1"/>
        <end position="53"/>
    </location>
</feature>
<evidence type="ECO:0000256" key="2">
    <source>
        <dbReference type="ARBA" id="ARBA00022723"/>
    </source>
</evidence>
<feature type="compositionally biased region" description="Basic and acidic residues" evidence="8">
    <location>
        <begin position="192"/>
        <end position="201"/>
    </location>
</feature>
<dbReference type="GO" id="GO:0008270">
    <property type="term" value="F:zinc ion binding"/>
    <property type="evidence" value="ECO:0007669"/>
    <property type="project" value="InterPro"/>
</dbReference>
<dbReference type="FunFam" id="4.10.240.10:FF:000006">
    <property type="entry name" value="Positive regulator of purine utilization"/>
    <property type="match status" value="1"/>
</dbReference>
<dbReference type="SUPFAM" id="SSF57701">
    <property type="entry name" value="Zn2/Cys6 DNA-binding domain"/>
    <property type="match status" value="1"/>
</dbReference>
<evidence type="ECO:0000256" key="6">
    <source>
        <dbReference type="ARBA" id="ARBA00023163"/>
    </source>
</evidence>
<dbReference type="PANTHER" id="PTHR47782:SF1">
    <property type="entry name" value="PYRIMIDINE PATHWAY REGULATORY PROTEIN 1"/>
    <property type="match status" value="1"/>
</dbReference>
<feature type="compositionally biased region" description="Polar residues" evidence="8">
    <location>
        <begin position="881"/>
        <end position="890"/>
    </location>
</feature>
<keyword evidence="5" id="KW-0238">DNA-binding</keyword>
<proteinExistence type="predicted"/>
<feature type="compositionally biased region" description="Polar residues" evidence="8">
    <location>
        <begin position="1"/>
        <end position="12"/>
    </location>
</feature>
<dbReference type="GO" id="GO:0005634">
    <property type="term" value="C:nucleus"/>
    <property type="evidence" value="ECO:0007669"/>
    <property type="project" value="UniProtKB-SubCell"/>
</dbReference>
<keyword evidence="4" id="KW-0805">Transcription regulation</keyword>
<dbReference type="InterPro" id="IPR001138">
    <property type="entry name" value="Zn2Cys6_DnaBD"/>
</dbReference>
<dbReference type="EMBL" id="MVGC01000327">
    <property type="protein sequence ID" value="RJE20227.1"/>
    <property type="molecule type" value="Genomic_DNA"/>
</dbReference>
<dbReference type="PROSITE" id="PS50048">
    <property type="entry name" value="ZN2_CY6_FUNGAL_2"/>
    <property type="match status" value="1"/>
</dbReference>
<evidence type="ECO:0000259" key="9">
    <source>
        <dbReference type="PROSITE" id="PS50048"/>
    </source>
</evidence>
<feature type="region of interest" description="Disordered" evidence="8">
    <location>
        <begin position="137"/>
        <end position="201"/>
    </location>
</feature>
<keyword evidence="6" id="KW-0804">Transcription</keyword>
<dbReference type="PROSITE" id="PS00463">
    <property type="entry name" value="ZN2_CY6_FUNGAL_1"/>
    <property type="match status" value="1"/>
</dbReference>
<dbReference type="GO" id="GO:0043565">
    <property type="term" value="F:sequence-specific DNA binding"/>
    <property type="evidence" value="ECO:0007669"/>
    <property type="project" value="TreeGrafter"/>
</dbReference>
<dbReference type="SMART" id="SM00066">
    <property type="entry name" value="GAL4"/>
    <property type="match status" value="1"/>
</dbReference>
<comment type="subcellular location">
    <subcellularLocation>
        <location evidence="1">Nucleus</location>
    </subcellularLocation>
</comment>
<dbReference type="GO" id="GO:0006351">
    <property type="term" value="P:DNA-templated transcription"/>
    <property type="evidence" value="ECO:0007669"/>
    <property type="project" value="InterPro"/>
</dbReference>
<evidence type="ECO:0000313" key="10">
    <source>
        <dbReference type="EMBL" id="RJE20227.1"/>
    </source>
</evidence>
<evidence type="ECO:0000256" key="1">
    <source>
        <dbReference type="ARBA" id="ARBA00004123"/>
    </source>
</evidence>
<dbReference type="Proteomes" id="UP000266188">
    <property type="component" value="Unassembled WGS sequence"/>
</dbReference>
<dbReference type="SMART" id="SM00906">
    <property type="entry name" value="Fungal_trans"/>
    <property type="match status" value="1"/>
</dbReference>
<evidence type="ECO:0000256" key="8">
    <source>
        <dbReference type="SAM" id="MobiDB-lite"/>
    </source>
</evidence>